<keyword evidence="1" id="KW-1133">Transmembrane helix</keyword>
<name>A0A382LGV4_9ZZZZ</name>
<gene>
    <name evidence="2" type="ORF">METZ01_LOCUS287166</name>
</gene>
<evidence type="ECO:0000256" key="1">
    <source>
        <dbReference type="SAM" id="Phobius"/>
    </source>
</evidence>
<feature type="transmembrane region" description="Helical" evidence="1">
    <location>
        <begin position="7"/>
        <end position="28"/>
    </location>
</feature>
<protein>
    <submittedName>
        <fullName evidence="2">Uncharacterized protein</fullName>
    </submittedName>
</protein>
<sequence length="118" mass="13273">MKNAFRRVLIALFLFVLSLVVILIFIIINWVEFESIPDLLMMVDFTGILLSTLAVSILILVSIGLVFWLARTWSAEQPELGDKIIQLATITNVVLIFVFGGMGVGLIILRTLWTIGYF</sequence>
<keyword evidence="1" id="KW-0472">Membrane</keyword>
<evidence type="ECO:0000313" key="2">
    <source>
        <dbReference type="EMBL" id="SVC34312.1"/>
    </source>
</evidence>
<feature type="transmembrane region" description="Helical" evidence="1">
    <location>
        <begin position="48"/>
        <end position="70"/>
    </location>
</feature>
<reference evidence="2" key="1">
    <citation type="submission" date="2018-05" db="EMBL/GenBank/DDBJ databases">
        <authorList>
            <person name="Lanie J.A."/>
            <person name="Ng W.-L."/>
            <person name="Kazmierczak K.M."/>
            <person name="Andrzejewski T.M."/>
            <person name="Davidsen T.M."/>
            <person name="Wayne K.J."/>
            <person name="Tettelin H."/>
            <person name="Glass J.I."/>
            <person name="Rusch D."/>
            <person name="Podicherti R."/>
            <person name="Tsui H.-C.T."/>
            <person name="Winkler M.E."/>
        </authorList>
    </citation>
    <scope>NUCLEOTIDE SEQUENCE</scope>
</reference>
<organism evidence="2">
    <name type="scientific">marine metagenome</name>
    <dbReference type="NCBI Taxonomy" id="408172"/>
    <lineage>
        <taxon>unclassified sequences</taxon>
        <taxon>metagenomes</taxon>
        <taxon>ecological metagenomes</taxon>
    </lineage>
</organism>
<dbReference type="EMBL" id="UINC01086131">
    <property type="protein sequence ID" value="SVC34312.1"/>
    <property type="molecule type" value="Genomic_DNA"/>
</dbReference>
<dbReference type="AlphaFoldDB" id="A0A382LGV4"/>
<keyword evidence="1" id="KW-0812">Transmembrane</keyword>
<feature type="transmembrane region" description="Helical" evidence="1">
    <location>
        <begin position="90"/>
        <end position="113"/>
    </location>
</feature>
<proteinExistence type="predicted"/>
<accession>A0A382LGV4</accession>